<comment type="caution">
    <text evidence="1">The sequence shown here is derived from an EMBL/GenBank/DDBJ whole genome shotgun (WGS) entry which is preliminary data.</text>
</comment>
<dbReference type="PROSITE" id="PS51747">
    <property type="entry name" value="CYT_DCMP_DEAMINASES_2"/>
    <property type="match status" value="1"/>
</dbReference>
<dbReference type="eggNOG" id="COG0117">
    <property type="taxonomic scope" value="Bacteria"/>
</dbReference>
<dbReference type="Proteomes" id="UP000288351">
    <property type="component" value="Unassembled WGS sequence"/>
</dbReference>
<dbReference type="Gene3D" id="3.40.140.10">
    <property type="entry name" value="Cytidine Deaminase, domain 2"/>
    <property type="match status" value="1"/>
</dbReference>
<gene>
    <name evidence="1" type="ORF">SALB_00160</name>
</gene>
<dbReference type="PANTHER" id="PTHR11079:SF162">
    <property type="entry name" value="RIBOFLAVIN BIOSYNTHESIS PROTEIN PYRD, CHLOROPLASTIC"/>
    <property type="match status" value="1"/>
</dbReference>
<accession>A0A059WKT9</accession>
<dbReference type="PANTHER" id="PTHR11079">
    <property type="entry name" value="CYTOSINE DEAMINASE FAMILY MEMBER"/>
    <property type="match status" value="1"/>
</dbReference>
<dbReference type="InterPro" id="IPR016193">
    <property type="entry name" value="Cytidine_deaminase-like"/>
</dbReference>
<protein>
    <submittedName>
        <fullName evidence="1">5-amino-6-(5-phosphoribosylamino)uracil reductase</fullName>
    </submittedName>
</protein>
<dbReference type="Pfam" id="PF00383">
    <property type="entry name" value="dCMP_cyt_deam_1"/>
    <property type="match status" value="1"/>
</dbReference>
<dbReference type="InterPro" id="IPR002125">
    <property type="entry name" value="CMP_dCMP_dom"/>
</dbReference>
<proteinExistence type="predicted"/>
<evidence type="ECO:0000313" key="2">
    <source>
        <dbReference type="Proteomes" id="UP000288351"/>
    </source>
</evidence>
<organism evidence="1 2">
    <name type="scientific">Streptomyces noursei</name>
    <name type="common">Streptomyces albulus</name>
    <dbReference type="NCBI Taxonomy" id="1971"/>
    <lineage>
        <taxon>Bacteria</taxon>
        <taxon>Bacillati</taxon>
        <taxon>Actinomycetota</taxon>
        <taxon>Actinomycetes</taxon>
        <taxon>Kitasatosporales</taxon>
        <taxon>Streptomycetaceae</taxon>
        <taxon>Streptomyces</taxon>
    </lineage>
</organism>
<dbReference type="GO" id="GO:0008835">
    <property type="term" value="F:diaminohydroxyphosphoribosylaminopyrimidine deaminase activity"/>
    <property type="evidence" value="ECO:0007669"/>
    <property type="project" value="TreeGrafter"/>
</dbReference>
<reference evidence="1 2" key="1">
    <citation type="journal article" date="2019" name="Microbiol. Resour. Announc.">
        <title>Draft Genome Sequence of the Most Traditional epsilon-Poly-l-Lysine Producer, Streptomyces albulus NBRC14147.</title>
        <authorList>
            <person name="Yamanaka K."/>
            <person name="Hamano Y."/>
        </authorList>
    </citation>
    <scope>NUCLEOTIDE SEQUENCE [LARGE SCALE GENOMIC DNA]</scope>
    <source>
        <strain evidence="1 2">NBRC 14147</strain>
    </source>
</reference>
<dbReference type="STRING" id="68570.DC74_8043"/>
<name>A0A059WKT9_STRNR</name>
<dbReference type="RefSeq" id="WP_020930205.1">
    <property type="nucleotide sequence ID" value="NZ_BHXC01000001.1"/>
</dbReference>
<dbReference type="SUPFAM" id="SSF53927">
    <property type="entry name" value="Cytidine deaminase-like"/>
    <property type="match status" value="1"/>
</dbReference>
<dbReference type="EMBL" id="BHXC01000001">
    <property type="protein sequence ID" value="GCB87509.1"/>
    <property type="molecule type" value="Genomic_DNA"/>
</dbReference>
<evidence type="ECO:0000313" key="1">
    <source>
        <dbReference type="EMBL" id="GCB87509.1"/>
    </source>
</evidence>
<dbReference type="AlphaFoldDB" id="A0A059WKT9"/>
<sequence>MSTHLGQPTRQDRHWLGEAIALSHKCPRSATAFCVGAVVVDQRGEEIARGHSREADDHQHAEEAALAKLDPHDPRLADATLYSSLEPCGLRKSRPAPCARLIAAAGIPRVVYAWREPSLFVAARQGLAILTAAGITVVEIPDLASAARAANTYLPGIDP</sequence>